<evidence type="ECO:0000259" key="8">
    <source>
        <dbReference type="Pfam" id="PF16050"/>
    </source>
</evidence>
<proteinExistence type="inferred from homology"/>
<comment type="subcellular location">
    <subcellularLocation>
        <location evidence="1">Nucleus</location>
    </subcellularLocation>
</comment>
<keyword evidence="3" id="KW-0804">Transcription</keyword>
<dbReference type="InterPro" id="IPR023393">
    <property type="entry name" value="START-like_dom_sf"/>
</dbReference>
<evidence type="ECO:0000256" key="5">
    <source>
        <dbReference type="SAM" id="Coils"/>
    </source>
</evidence>
<dbReference type="InterPro" id="IPR031336">
    <property type="entry name" value="CDC73_C"/>
</dbReference>
<dbReference type="GO" id="GO:0000993">
    <property type="term" value="F:RNA polymerase II complex binding"/>
    <property type="evidence" value="ECO:0007669"/>
    <property type="project" value="TreeGrafter"/>
</dbReference>
<gene>
    <name evidence="9" type="ORF">PROFUN_08752</name>
</gene>
<dbReference type="Gene3D" id="3.30.530.20">
    <property type="match status" value="1"/>
</dbReference>
<evidence type="ECO:0000313" key="10">
    <source>
        <dbReference type="Proteomes" id="UP000241769"/>
    </source>
</evidence>
<dbReference type="Proteomes" id="UP000241769">
    <property type="component" value="Unassembled WGS sequence"/>
</dbReference>
<sequence length="1134" mass="129672">MDDPIPFLKEFRKNGREVALQDGVFDFDGTKFPRDAETSFKAKKGHAYTLGAIWFLFKHIDKKHTDYVQECTKELFPVVSIVDKPIIISSMPFGQPQTGVKRDASALEEKKPEESAESIAGLSINYLRDMRKKQRKEVTSKTGPQLTIAEPEPVGGRIGQVVNKERHLSNRNSILQSKKGKSFITIVESVNNSLRAAEEKKRAIDPNKGKTPDPKKREGYDRYGEVDDNRFWKDRLQETAEFNIDTRGTFATPKTGRAPPQNTPVKSSTPVKKWDKNHVPIIIVPAAQTSPLTMYNIKEFLEDGTFTPSVEKKNSGTKLERTIYIERKKRDGLPPNAVTKFQVTEAVNRFEGKDWDKVVGCFVLDNTWQFKSWKWTSPLEIFSHVKGFYVHYEEEKVSDNVKEWNVSQLKVSKQKARKHVSHSAMVTFWDAIDEAMGVLKNRQSNPSGFCVVLNVRGGEQVYLLEGARTVSLGRNDGAWTDNRTSFHAGLSHPTTTGKEYNDVLRITEATQSDADLPRDFTTQSIRRQGSEKFLYLVNGTFNDARLTRGVSIFKLILERKRAEGSALTHENTARKVLPRTTIMSNLVAPSPSSTTSRGSSSSSLNTRLPGDHIVESIRCREYAPLHSLIRRIDPAQYHALAEEVWIFCEDFDWEILRWFSKSKEEIAPLGHLEFPDLLLKQLALGDFSMNFHRRHLAPHFTRAQMAADKLTTDKLVSTVTSMIDLLFQAVIQSFSYYPVQLRVLGMESREEGGKGSEVLTTQLREFLMWNMFPLLNRPAAFGYTDIDNCPKMKRIVDECARVVANACRQKELKNDAYKKLYEEWNDKLNEAFEAVIEAEEVIMAQKIFMAQHLPNLKKEQRNAEKLAMYIDNLLEEKSEEDMSQHGSPLDLIPARRDVLLSKFGLDWKAFKSYGDLLSYSSPSITILNPFQMGTHARVEIWIQGRVSDVVDRVFQELFHRADFMDVNVTPMANGHRQVSYRKRMPFPYSQRYVNVNTWTTVDGKEGVIYIEDNAEHQGKPKGCERARLQASGVIVRRYDEMVKMEMLWHVNLGGNVPEWMVKYWTNITAKSLTVIAKKVKETVSRSSFKEKREEDRHTVTAALQKGTYGVCVYESDNDVCEIRPEKLFRESVPD</sequence>
<dbReference type="GO" id="GO:0032968">
    <property type="term" value="P:positive regulation of transcription elongation by RNA polymerase II"/>
    <property type="evidence" value="ECO:0007669"/>
    <property type="project" value="TreeGrafter"/>
</dbReference>
<feature type="region of interest" description="Disordered" evidence="6">
    <location>
        <begin position="195"/>
        <end position="222"/>
    </location>
</feature>
<dbReference type="OrthoDB" id="2186602at2759"/>
<reference evidence="9 10" key="1">
    <citation type="journal article" date="2018" name="Genome Biol. Evol.">
        <title>Multiple Roots of Fruiting Body Formation in Amoebozoa.</title>
        <authorList>
            <person name="Hillmann F."/>
            <person name="Forbes G."/>
            <person name="Novohradska S."/>
            <person name="Ferling I."/>
            <person name="Riege K."/>
            <person name="Groth M."/>
            <person name="Westermann M."/>
            <person name="Marz M."/>
            <person name="Spaller T."/>
            <person name="Winckler T."/>
            <person name="Schaap P."/>
            <person name="Glockner G."/>
        </authorList>
    </citation>
    <scope>NUCLEOTIDE SEQUENCE [LARGE SCALE GENOMIC DNA]</scope>
    <source>
        <strain evidence="9 10">Jena</strain>
    </source>
</reference>
<comment type="caution">
    <text evidence="9">The sequence shown here is derived from an EMBL/GenBank/DDBJ whole genome shotgun (WGS) entry which is preliminary data.</text>
</comment>
<feature type="domain" description="Cell division control protein 73 C-terminal" evidence="7">
    <location>
        <begin position="277"/>
        <end position="434"/>
    </location>
</feature>
<dbReference type="GO" id="GO:0006368">
    <property type="term" value="P:transcription elongation by RNA polymerase II"/>
    <property type="evidence" value="ECO:0007669"/>
    <property type="project" value="InterPro"/>
</dbReference>
<feature type="region of interest" description="Disordered" evidence="6">
    <location>
        <begin position="248"/>
        <end position="271"/>
    </location>
</feature>
<feature type="compositionally biased region" description="Basic and acidic residues" evidence="6">
    <location>
        <begin position="196"/>
        <end position="222"/>
    </location>
</feature>
<feature type="region of interest" description="Disordered" evidence="6">
    <location>
        <begin position="586"/>
        <end position="607"/>
    </location>
</feature>
<dbReference type="STRING" id="1890364.A0A2P6ND62"/>
<evidence type="ECO:0000313" key="9">
    <source>
        <dbReference type="EMBL" id="PRP81888.1"/>
    </source>
</evidence>
<dbReference type="SUPFAM" id="SSF55961">
    <property type="entry name" value="Bet v1-like"/>
    <property type="match status" value="1"/>
</dbReference>
<evidence type="ECO:0000259" key="7">
    <source>
        <dbReference type="Pfam" id="PF05179"/>
    </source>
</evidence>
<feature type="domain" description="Paf1 complex subunit Cdc73 N-terminal" evidence="8">
    <location>
        <begin position="1"/>
        <end position="84"/>
    </location>
</feature>
<dbReference type="EMBL" id="MDYQ01000115">
    <property type="protein sequence ID" value="PRP81888.1"/>
    <property type="molecule type" value="Genomic_DNA"/>
</dbReference>
<dbReference type="Gene3D" id="3.40.50.11990">
    <property type="entry name" value="RNA polymerase II accessory factor, Cdc73 C-terminal domain"/>
    <property type="match status" value="1"/>
</dbReference>
<dbReference type="Pfam" id="PF05179">
    <property type="entry name" value="CDC73_C"/>
    <property type="match status" value="1"/>
</dbReference>
<evidence type="ECO:0000256" key="6">
    <source>
        <dbReference type="SAM" id="MobiDB-lite"/>
    </source>
</evidence>
<comment type="similarity">
    <text evidence="2">Belongs to the CDC73 family.</text>
</comment>
<dbReference type="GO" id="GO:0016593">
    <property type="term" value="C:Cdc73/Paf1 complex"/>
    <property type="evidence" value="ECO:0007669"/>
    <property type="project" value="InterPro"/>
</dbReference>
<accession>A0A2P6ND62</accession>
<keyword evidence="10" id="KW-1185">Reference proteome</keyword>
<evidence type="ECO:0000256" key="4">
    <source>
        <dbReference type="ARBA" id="ARBA00023242"/>
    </source>
</evidence>
<dbReference type="PANTHER" id="PTHR12466:SF8">
    <property type="entry name" value="PARAFIBROMIN"/>
    <property type="match status" value="1"/>
</dbReference>
<name>A0A2P6ND62_9EUKA</name>
<dbReference type="AlphaFoldDB" id="A0A2P6ND62"/>
<dbReference type="PANTHER" id="PTHR12466">
    <property type="entry name" value="CDC73 DOMAIN PROTEIN"/>
    <property type="match status" value="1"/>
</dbReference>
<keyword evidence="4" id="KW-0539">Nucleus</keyword>
<evidence type="ECO:0000256" key="2">
    <source>
        <dbReference type="ARBA" id="ARBA00010427"/>
    </source>
</evidence>
<dbReference type="InterPro" id="IPR007852">
    <property type="entry name" value="Cdc73/Parafibromin"/>
</dbReference>
<keyword evidence="5" id="KW-0175">Coiled coil</keyword>
<feature type="compositionally biased region" description="Low complexity" evidence="6">
    <location>
        <begin position="589"/>
        <end position="607"/>
    </location>
</feature>
<dbReference type="InterPro" id="IPR038103">
    <property type="entry name" value="CDC73_C_sf"/>
</dbReference>
<organism evidence="9 10">
    <name type="scientific">Planoprotostelium fungivorum</name>
    <dbReference type="NCBI Taxonomy" id="1890364"/>
    <lineage>
        <taxon>Eukaryota</taxon>
        <taxon>Amoebozoa</taxon>
        <taxon>Evosea</taxon>
        <taxon>Variosea</taxon>
        <taxon>Cavosteliida</taxon>
        <taxon>Cavosteliaceae</taxon>
        <taxon>Planoprotostelium</taxon>
    </lineage>
</organism>
<protein>
    <submittedName>
        <fullName evidence="9">Uncharacterized protein</fullName>
    </submittedName>
</protein>
<dbReference type="Pfam" id="PF16050">
    <property type="entry name" value="CDC73_N"/>
    <property type="match status" value="1"/>
</dbReference>
<dbReference type="InterPro" id="IPR032041">
    <property type="entry name" value="Cdc73_N"/>
</dbReference>
<evidence type="ECO:0000256" key="3">
    <source>
        <dbReference type="ARBA" id="ARBA00023163"/>
    </source>
</evidence>
<evidence type="ECO:0000256" key="1">
    <source>
        <dbReference type="ARBA" id="ARBA00004123"/>
    </source>
</evidence>
<dbReference type="InParanoid" id="A0A2P6ND62"/>
<feature type="coiled-coil region" evidence="5">
    <location>
        <begin position="807"/>
        <end position="876"/>
    </location>
</feature>